<keyword evidence="4 10" id="KW-0317">Glutathione biosynthesis</keyword>
<keyword evidence="7 10" id="KW-0067">ATP-binding</keyword>
<evidence type="ECO:0000313" key="12">
    <source>
        <dbReference type="EMBL" id="SDQ90067.1"/>
    </source>
</evidence>
<dbReference type="InterPro" id="IPR011761">
    <property type="entry name" value="ATP-grasp"/>
</dbReference>
<keyword evidence="3 10" id="KW-0436">Ligase</keyword>
<evidence type="ECO:0000313" key="13">
    <source>
        <dbReference type="Proteomes" id="UP000183471"/>
    </source>
</evidence>
<dbReference type="InterPro" id="IPR013815">
    <property type="entry name" value="ATP_grasp_subdomain_1"/>
</dbReference>
<dbReference type="EC" id="6.3.2.3" evidence="10"/>
<organism evidence="12 13">
    <name type="scientific">Nitrosospira multiformis</name>
    <dbReference type="NCBI Taxonomy" id="1231"/>
    <lineage>
        <taxon>Bacteria</taxon>
        <taxon>Pseudomonadati</taxon>
        <taxon>Pseudomonadota</taxon>
        <taxon>Betaproteobacteria</taxon>
        <taxon>Nitrosomonadales</taxon>
        <taxon>Nitrosomonadaceae</taxon>
        <taxon>Nitrosospira</taxon>
    </lineage>
</organism>
<evidence type="ECO:0000256" key="7">
    <source>
        <dbReference type="ARBA" id="ARBA00022840"/>
    </source>
</evidence>
<dbReference type="InterPro" id="IPR016185">
    <property type="entry name" value="PreATP-grasp_dom_sf"/>
</dbReference>
<dbReference type="SUPFAM" id="SSF56059">
    <property type="entry name" value="Glutathione synthetase ATP-binding domain-like"/>
    <property type="match status" value="1"/>
</dbReference>
<dbReference type="NCBIfam" id="NF003573">
    <property type="entry name" value="PRK05246.1"/>
    <property type="match status" value="1"/>
</dbReference>
<dbReference type="PROSITE" id="PS50975">
    <property type="entry name" value="ATP_GRASP"/>
    <property type="match status" value="1"/>
</dbReference>
<dbReference type="HAMAP" id="MF_00162">
    <property type="entry name" value="GSH_S"/>
    <property type="match status" value="1"/>
</dbReference>
<dbReference type="Gene3D" id="3.30.470.20">
    <property type="entry name" value="ATP-grasp fold, B domain"/>
    <property type="match status" value="1"/>
</dbReference>
<dbReference type="Pfam" id="PF02951">
    <property type="entry name" value="GSH-S_N"/>
    <property type="match status" value="1"/>
</dbReference>
<proteinExistence type="inferred from homology"/>
<comment type="caution">
    <text evidence="12">The sequence shown here is derived from an EMBL/GenBank/DDBJ whole genome shotgun (WGS) entry which is preliminary data.</text>
</comment>
<comment type="catalytic activity">
    <reaction evidence="10">
        <text>gamma-L-glutamyl-L-cysteine + glycine + ATP = glutathione + ADP + phosphate + H(+)</text>
        <dbReference type="Rhea" id="RHEA:13557"/>
        <dbReference type="ChEBI" id="CHEBI:15378"/>
        <dbReference type="ChEBI" id="CHEBI:30616"/>
        <dbReference type="ChEBI" id="CHEBI:43474"/>
        <dbReference type="ChEBI" id="CHEBI:57305"/>
        <dbReference type="ChEBI" id="CHEBI:57925"/>
        <dbReference type="ChEBI" id="CHEBI:58173"/>
        <dbReference type="ChEBI" id="CHEBI:456216"/>
        <dbReference type="EC" id="6.3.2.3"/>
    </reaction>
</comment>
<dbReference type="InterPro" id="IPR004215">
    <property type="entry name" value="GSHS_N"/>
</dbReference>
<dbReference type="InterPro" id="IPR006284">
    <property type="entry name" value="Glut_synth_pro"/>
</dbReference>
<evidence type="ECO:0000256" key="1">
    <source>
        <dbReference type="ARBA" id="ARBA00001936"/>
    </source>
</evidence>
<evidence type="ECO:0000256" key="9">
    <source>
        <dbReference type="ARBA" id="ARBA00023211"/>
    </source>
</evidence>
<comment type="cofactor">
    <cofactor evidence="1">
        <name>Mn(2+)</name>
        <dbReference type="ChEBI" id="CHEBI:29035"/>
    </cofactor>
</comment>
<gene>
    <name evidence="10" type="primary">gshB</name>
    <name evidence="12" type="ORF">SAMN05216402_2747</name>
</gene>
<evidence type="ECO:0000256" key="8">
    <source>
        <dbReference type="ARBA" id="ARBA00022842"/>
    </source>
</evidence>
<dbReference type="RefSeq" id="WP_074633464.1">
    <property type="nucleotide sequence ID" value="NZ_FNKY01000001.1"/>
</dbReference>
<comment type="pathway">
    <text evidence="10">Sulfur metabolism; glutathione biosynthesis; glutathione from L-cysteine and L-glutamate: step 2/2.</text>
</comment>
<keyword evidence="6 10" id="KW-0547">Nucleotide-binding</keyword>
<dbReference type="EMBL" id="FNKY01000001">
    <property type="protein sequence ID" value="SDQ90067.1"/>
    <property type="molecule type" value="Genomic_DNA"/>
</dbReference>
<keyword evidence="8" id="KW-0460">Magnesium</keyword>
<evidence type="ECO:0000256" key="6">
    <source>
        <dbReference type="ARBA" id="ARBA00022741"/>
    </source>
</evidence>
<dbReference type="Gene3D" id="3.30.1490.20">
    <property type="entry name" value="ATP-grasp fold, A domain"/>
    <property type="match status" value="1"/>
</dbReference>
<evidence type="ECO:0000256" key="5">
    <source>
        <dbReference type="ARBA" id="ARBA00022723"/>
    </source>
</evidence>
<comment type="cofactor">
    <cofactor evidence="2">
        <name>Mg(2+)</name>
        <dbReference type="ChEBI" id="CHEBI:18420"/>
    </cofactor>
</comment>
<evidence type="ECO:0000256" key="2">
    <source>
        <dbReference type="ARBA" id="ARBA00001946"/>
    </source>
</evidence>
<keyword evidence="5" id="KW-0479">Metal-binding</keyword>
<comment type="similarity">
    <text evidence="10">Belongs to the prokaryotic GSH synthase family.</text>
</comment>
<name>A0ABY0TNQ6_9PROT</name>
<keyword evidence="9" id="KW-0464">Manganese</keyword>
<evidence type="ECO:0000256" key="10">
    <source>
        <dbReference type="HAMAP-Rule" id="MF_00162"/>
    </source>
</evidence>
<keyword evidence="13" id="KW-1185">Reference proteome</keyword>
<dbReference type="Proteomes" id="UP000183471">
    <property type="component" value="Unassembled WGS sequence"/>
</dbReference>
<sequence>MKLAFILDQLDSIKTYKDSSFAMMREAAARDYQLFTLQQGDLAWRGARTVGFARALELTGKADDDGHRWYQAKEPEEIPLQEFDAILMRKDPPFNMEYVYTTYLLELAESQGARIFNSPRAIRDHNEKLAIAKFPQFIPPTLVTRQESLIRNFLAEHRDIVLKPLDGMGGASVFRIHSADHNIGVILETLTHYGTRTIMVQRYIPDIAQGDKRILLIAGKPVPYSLARIPKPGETRGNLNAGGTGIAQPLTRRDRDIAEALGPVLYDEGLMLVGLDVIGDYLTEINVTSPTGMQEIANQTDFNSAKMMVDALENCVAERRTVVAPSPETEPLP</sequence>
<dbReference type="NCBIfam" id="TIGR01380">
    <property type="entry name" value="glut_syn"/>
    <property type="match status" value="1"/>
</dbReference>
<dbReference type="SUPFAM" id="SSF52440">
    <property type="entry name" value="PreATP-grasp domain"/>
    <property type="match status" value="1"/>
</dbReference>
<evidence type="ECO:0000259" key="11">
    <source>
        <dbReference type="PROSITE" id="PS50975"/>
    </source>
</evidence>
<dbReference type="PANTHER" id="PTHR21621">
    <property type="entry name" value="RIBOSOMAL PROTEIN S6 MODIFICATION PROTEIN"/>
    <property type="match status" value="1"/>
</dbReference>
<dbReference type="PANTHER" id="PTHR21621:SF4">
    <property type="entry name" value="GLUTATHIONE SYNTHETASE"/>
    <property type="match status" value="1"/>
</dbReference>
<dbReference type="Gene3D" id="3.40.50.20">
    <property type="match status" value="1"/>
</dbReference>
<evidence type="ECO:0000256" key="3">
    <source>
        <dbReference type="ARBA" id="ARBA00022598"/>
    </source>
</evidence>
<dbReference type="InterPro" id="IPR004218">
    <property type="entry name" value="GSHS_ATP-bd"/>
</dbReference>
<protein>
    <recommendedName>
        <fullName evidence="10">Glutathione synthetase</fullName>
        <ecNumber evidence="10">6.3.2.3</ecNumber>
    </recommendedName>
    <alternativeName>
        <fullName evidence="10">GSH synthetase</fullName>
        <shortName evidence="10">GSH-S</shortName>
        <shortName evidence="10">GSHase</shortName>
    </alternativeName>
    <alternativeName>
        <fullName evidence="10">Glutathione synthase</fullName>
    </alternativeName>
</protein>
<dbReference type="Pfam" id="PF02955">
    <property type="entry name" value="GSH-S_ATP"/>
    <property type="match status" value="1"/>
</dbReference>
<accession>A0ABY0TNQ6</accession>
<reference evidence="12 13" key="1">
    <citation type="submission" date="2016-10" db="EMBL/GenBank/DDBJ databases">
        <authorList>
            <person name="Varghese N."/>
            <person name="Submissions S."/>
        </authorList>
    </citation>
    <scope>NUCLEOTIDE SEQUENCE [LARGE SCALE GENOMIC DNA]</scope>
    <source>
        <strain evidence="12 13">Nl1</strain>
    </source>
</reference>
<evidence type="ECO:0000256" key="4">
    <source>
        <dbReference type="ARBA" id="ARBA00022684"/>
    </source>
</evidence>
<feature type="domain" description="ATP-grasp" evidence="11">
    <location>
        <begin position="128"/>
        <end position="313"/>
    </location>
</feature>